<organism evidence="2 3">
    <name type="scientific">Pichia californica</name>
    <dbReference type="NCBI Taxonomy" id="460514"/>
    <lineage>
        <taxon>Eukaryota</taxon>
        <taxon>Fungi</taxon>
        <taxon>Dikarya</taxon>
        <taxon>Ascomycota</taxon>
        <taxon>Saccharomycotina</taxon>
        <taxon>Pichiomycetes</taxon>
        <taxon>Pichiales</taxon>
        <taxon>Pichiaceae</taxon>
        <taxon>Pichia</taxon>
    </lineage>
</organism>
<sequence length="992" mass="116684">MNDSKKLTLNPNPIHQYDFNSNSSNIPISIKSSYCKQLFDSEFKELTLKNSNNNLSLNLINGFRLLNEINLQNSSLNLISIIPNLNNTIIINLLKTFKFEKKKLIELNGFPIFCKLLLLKIGKDKFIIYNYLSKNLIFDPLNQNLIQLISLDSIIFENFIYFIIDNITFNNNYNKINPENAINIISIFLIHSYHNFLNNIELVDYIIESLHNLILNSISKTDDLISKTLNLFIEFLNLTYIQKNIITCSNIDKILQFYISIEKLNIENYIKTFNNKDLLWIENSLLSLEFILFPNLTDNISFTSKSNQINWNSIILYLNLFSSIMNQSINKPNLSSKILRPLFNLLLKLFKIIDIPSNHDLNFKLYSLNILSISYKWNLPPFDHIKFFNIILSFISFSNNLKIRESSFNCLNSILDWDKENLIPKLLNIKNSSNFKLIIKDSISFYKIENDYLNIIKNIFLNLNSKFINFNFIEFFNIFIKFENINLIKFYKNSILSYPKILKLEIINQLKNLSIDSNLLQYFSIILKDSQSFDELKILKLNSIPLYPGSNKKEIRMYLFSLLLFKKNRNLDSNDYMICDMFRFEDFDIINSFIEIFNTFSIPNQILNEIINCLSKQNLILLSIVEKSKNLNYLISLSINKFKLIKPCIIGDSKKFIIFLNFFIDLIHGNKLNLNNDSNLNDDLIIEYLLKHIELSYLEWELIDKLSFWDEFMKISIDSNQSDKFINNMNHFLRHLSLNKNYVLVNKNIIIPLNSNDVENLSNDELNLLISEKINNFKNLKSNQLKEKLDLNNNNIDKKKKKKQQQKFEEIHKTQNIQNDLSNNDFNISIIIYPNGKIINEDLDDNKINSKKLTAIERKELFLKNSSANNKIKVEIKGNQSFVITKYSDHIIKLIINDIFKGVFQNKINIGKMVGILFNSNYNFTFASDIEILQTLEKFKLNNNDFSNYLFIKLSFYLNSRELLSSLLKKNLNILKSTRKRMLLFIDEESKI</sequence>
<evidence type="ECO:0000313" key="3">
    <source>
        <dbReference type="Proteomes" id="UP000697127"/>
    </source>
</evidence>
<dbReference type="Proteomes" id="UP000697127">
    <property type="component" value="Unassembled WGS sequence"/>
</dbReference>
<accession>A0A9P7BEG8</accession>
<gene>
    <name evidence="2" type="ORF">C6P40_005234</name>
</gene>
<protein>
    <submittedName>
        <fullName evidence="2">Uncharacterized protein</fullName>
    </submittedName>
</protein>
<proteinExistence type="predicted"/>
<keyword evidence="1" id="KW-0175">Coiled coil</keyword>
<name>A0A9P7BEG8_9ASCO</name>
<reference evidence="2" key="1">
    <citation type="submission" date="2020-11" db="EMBL/GenBank/DDBJ databases">
        <title>Kefir isolates.</title>
        <authorList>
            <person name="Marcisauskas S."/>
            <person name="Kim Y."/>
            <person name="Blasche S."/>
        </authorList>
    </citation>
    <scope>NUCLEOTIDE SEQUENCE</scope>
    <source>
        <strain evidence="2">Olga-1</strain>
    </source>
</reference>
<feature type="coiled-coil region" evidence="1">
    <location>
        <begin position="763"/>
        <end position="806"/>
    </location>
</feature>
<keyword evidence="3" id="KW-1185">Reference proteome</keyword>
<dbReference type="AlphaFoldDB" id="A0A9P7BEG8"/>
<comment type="caution">
    <text evidence="2">The sequence shown here is derived from an EMBL/GenBank/DDBJ whole genome shotgun (WGS) entry which is preliminary data.</text>
</comment>
<evidence type="ECO:0000313" key="2">
    <source>
        <dbReference type="EMBL" id="KAG0689297.1"/>
    </source>
</evidence>
<evidence type="ECO:0000256" key="1">
    <source>
        <dbReference type="SAM" id="Coils"/>
    </source>
</evidence>
<dbReference type="EMBL" id="PUHW01000088">
    <property type="protein sequence ID" value="KAG0689297.1"/>
    <property type="molecule type" value="Genomic_DNA"/>
</dbReference>